<protein>
    <recommendedName>
        <fullName evidence="2">Alpha-(1,6)-fucosyltransferase N- and catalytic domain-containing protein</fullName>
    </recommendedName>
</protein>
<dbReference type="STRING" id="3088.A0A383W9G6"/>
<evidence type="ECO:0000259" key="2">
    <source>
        <dbReference type="Pfam" id="PF19745"/>
    </source>
</evidence>
<dbReference type="Pfam" id="PF19745">
    <property type="entry name" value="FUT8_N_cat"/>
    <property type="match status" value="1"/>
</dbReference>
<feature type="domain" description="Alpha-(1,6)-fucosyltransferase N- and catalytic" evidence="2">
    <location>
        <begin position="135"/>
        <end position="366"/>
    </location>
</feature>
<dbReference type="EMBL" id="FNXT01001211">
    <property type="protein sequence ID" value="SZX74285.1"/>
    <property type="molecule type" value="Genomic_DNA"/>
</dbReference>
<gene>
    <name evidence="3" type="ORF">BQ4739_LOCUS14576</name>
</gene>
<name>A0A383W9G6_TETOB</name>
<evidence type="ECO:0000313" key="3">
    <source>
        <dbReference type="EMBL" id="SZX74285.1"/>
    </source>
</evidence>
<keyword evidence="1" id="KW-0812">Transmembrane</keyword>
<dbReference type="AlphaFoldDB" id="A0A383W9G6"/>
<keyword evidence="1" id="KW-0472">Membrane</keyword>
<reference evidence="3 4" key="1">
    <citation type="submission" date="2016-10" db="EMBL/GenBank/DDBJ databases">
        <authorList>
            <person name="Cai Z."/>
        </authorList>
    </citation>
    <scope>NUCLEOTIDE SEQUENCE [LARGE SCALE GENOMIC DNA]</scope>
</reference>
<feature type="transmembrane region" description="Helical" evidence="1">
    <location>
        <begin position="12"/>
        <end position="32"/>
    </location>
</feature>
<keyword evidence="1" id="KW-1133">Transmembrane helix</keyword>
<dbReference type="GO" id="GO:0046921">
    <property type="term" value="F:alpha-(1-&gt;6)-fucosyltransferase activity"/>
    <property type="evidence" value="ECO:0007669"/>
    <property type="project" value="TreeGrafter"/>
</dbReference>
<dbReference type="GO" id="GO:0006487">
    <property type="term" value="P:protein N-linked glycosylation"/>
    <property type="evidence" value="ECO:0007669"/>
    <property type="project" value="TreeGrafter"/>
</dbReference>
<dbReference type="PANTHER" id="PTHR13132:SF29">
    <property type="entry name" value="ALPHA-(1,6)-FUCOSYLTRANSFERASE"/>
    <property type="match status" value="1"/>
</dbReference>
<dbReference type="PANTHER" id="PTHR13132">
    <property type="entry name" value="ALPHA- 1,6 -FUCOSYLTRANSFERASE"/>
    <property type="match status" value="1"/>
</dbReference>
<keyword evidence="4" id="KW-1185">Reference proteome</keyword>
<dbReference type="InterPro" id="IPR045573">
    <property type="entry name" value="Fut8_N_cat"/>
</dbReference>
<dbReference type="Gene3D" id="3.40.50.11350">
    <property type="match status" value="1"/>
</dbReference>
<evidence type="ECO:0000256" key="1">
    <source>
        <dbReference type="SAM" id="Phobius"/>
    </source>
</evidence>
<sequence>MAHYRALQRPPAHSWLLLLAGVLIGITLSSLLHQNRWQSEHQPGVADLRKARTPQIKDDGGSRYMLQQQQQQQQQQQASRADVLRDACRVPPLWRTHHIFSSTVTDPCPQQLVQGSWMNAAKENGVGGVLPYTAQAQQAIWQHQHPQDCSKAKFLVLSDPPGGIGSVFHSFTVALGAALETGRILVKHEDWLADSDYCGAQNTLDSCYFEPISSCKLSKSELLSASNATDGANLTTLADARVLQVKSMQVMVDMRLTVPKQFVELLQNTGIPSRSLHYWWRSQGVAYLVRPNARTLAEMQRRQARRFRGSQLAPGCISLYIRHGDKWDESPVFSDAEYEAVTKRLRQTDPALTNQLFLSTEDPVTIQYYSNTTNSSAAASWRTSYTELENDSYDGIDYGLSAEVIKCLLNLDLAMQCDGYVASVYSNWARLIDELRSTVRCKANALYFDAHYTSPADVDFNW</sequence>
<dbReference type="Proteomes" id="UP000256970">
    <property type="component" value="Unassembled WGS sequence"/>
</dbReference>
<proteinExistence type="predicted"/>
<organism evidence="3 4">
    <name type="scientific">Tetradesmus obliquus</name>
    <name type="common">Green alga</name>
    <name type="synonym">Acutodesmus obliquus</name>
    <dbReference type="NCBI Taxonomy" id="3088"/>
    <lineage>
        <taxon>Eukaryota</taxon>
        <taxon>Viridiplantae</taxon>
        <taxon>Chlorophyta</taxon>
        <taxon>core chlorophytes</taxon>
        <taxon>Chlorophyceae</taxon>
        <taxon>CS clade</taxon>
        <taxon>Sphaeropleales</taxon>
        <taxon>Scenedesmaceae</taxon>
        <taxon>Tetradesmus</taxon>
    </lineage>
</organism>
<evidence type="ECO:0000313" key="4">
    <source>
        <dbReference type="Proteomes" id="UP000256970"/>
    </source>
</evidence>
<accession>A0A383W9G6</accession>